<feature type="region of interest" description="Disordered" evidence="3">
    <location>
        <begin position="246"/>
        <end position="289"/>
    </location>
</feature>
<evidence type="ECO:0000256" key="3">
    <source>
        <dbReference type="SAM" id="MobiDB-lite"/>
    </source>
</evidence>
<dbReference type="Pfam" id="PF00781">
    <property type="entry name" value="DAGK_cat"/>
    <property type="match status" value="1"/>
</dbReference>
<dbReference type="PANTHER" id="PTHR12358:SF106">
    <property type="entry name" value="LIPID KINASE YEGS"/>
    <property type="match status" value="1"/>
</dbReference>
<feature type="region of interest" description="Disordered" evidence="3">
    <location>
        <begin position="1"/>
        <end position="30"/>
    </location>
</feature>
<dbReference type="PROSITE" id="PS50146">
    <property type="entry name" value="DAGK"/>
    <property type="match status" value="1"/>
</dbReference>
<organism evidence="5 6">
    <name type="scientific">Frankia canadensis</name>
    <dbReference type="NCBI Taxonomy" id="1836972"/>
    <lineage>
        <taxon>Bacteria</taxon>
        <taxon>Bacillati</taxon>
        <taxon>Actinomycetota</taxon>
        <taxon>Actinomycetes</taxon>
        <taxon>Frankiales</taxon>
        <taxon>Frankiaceae</taxon>
        <taxon>Frankia</taxon>
    </lineage>
</organism>
<comment type="similarity">
    <text evidence="2">Belongs to the diacylglycerol/lipid kinase family.</text>
</comment>
<accession>A0A2I2KIG3</accession>
<dbReference type="GO" id="GO:0016301">
    <property type="term" value="F:kinase activity"/>
    <property type="evidence" value="ECO:0007669"/>
    <property type="project" value="UniProtKB-KW"/>
</dbReference>
<keyword evidence="5" id="KW-0418">Kinase</keyword>
<dbReference type="EMBL" id="FZMO01000002">
    <property type="protein sequence ID" value="SNQ45460.1"/>
    <property type="molecule type" value="Genomic_DNA"/>
</dbReference>
<evidence type="ECO:0000259" key="4">
    <source>
        <dbReference type="PROSITE" id="PS50146"/>
    </source>
</evidence>
<reference evidence="5 6" key="1">
    <citation type="submission" date="2017-06" db="EMBL/GenBank/DDBJ databases">
        <authorList>
            <person name="Kim H.J."/>
            <person name="Triplett B.A."/>
        </authorList>
    </citation>
    <scope>NUCLEOTIDE SEQUENCE [LARGE SCALE GENOMIC DNA]</scope>
    <source>
        <strain evidence="5">FRACA_ARgP5</strain>
    </source>
</reference>
<name>A0A2I2KIG3_9ACTN</name>
<feature type="domain" description="DAGKc" evidence="4">
    <location>
        <begin position="52"/>
        <end position="188"/>
    </location>
</feature>
<dbReference type="InterPro" id="IPR017438">
    <property type="entry name" value="ATP-NAD_kinase_N"/>
</dbReference>
<dbReference type="Gene3D" id="3.40.50.10330">
    <property type="entry name" value="Probable inorganic polyphosphate/atp-NAD kinase, domain 1"/>
    <property type="match status" value="1"/>
</dbReference>
<dbReference type="InterPro" id="IPR001206">
    <property type="entry name" value="Diacylglycerol_kinase_cat_dom"/>
</dbReference>
<dbReference type="AlphaFoldDB" id="A0A2I2KIG3"/>
<dbReference type="SMART" id="SM00046">
    <property type="entry name" value="DAGKc"/>
    <property type="match status" value="1"/>
</dbReference>
<evidence type="ECO:0000256" key="1">
    <source>
        <dbReference type="ARBA" id="ARBA00001946"/>
    </source>
</evidence>
<dbReference type="InterPro" id="IPR050187">
    <property type="entry name" value="Lipid_Phosphate_FormReg"/>
</dbReference>
<dbReference type="SUPFAM" id="SSF111331">
    <property type="entry name" value="NAD kinase/diacylglycerol kinase-like"/>
    <property type="match status" value="1"/>
</dbReference>
<dbReference type="PANTHER" id="PTHR12358">
    <property type="entry name" value="SPHINGOSINE KINASE"/>
    <property type="match status" value="1"/>
</dbReference>
<evidence type="ECO:0000256" key="2">
    <source>
        <dbReference type="ARBA" id="ARBA00005983"/>
    </source>
</evidence>
<dbReference type="InterPro" id="IPR016064">
    <property type="entry name" value="NAD/diacylglycerol_kinase_sf"/>
</dbReference>
<evidence type="ECO:0000313" key="5">
    <source>
        <dbReference type="EMBL" id="SNQ45460.1"/>
    </source>
</evidence>
<keyword evidence="5" id="KW-0808">Transferase</keyword>
<comment type="cofactor">
    <cofactor evidence="1">
        <name>Mg(2+)</name>
        <dbReference type="ChEBI" id="CHEBI:18420"/>
    </cofactor>
</comment>
<proteinExistence type="inferred from homology"/>
<keyword evidence="6" id="KW-1185">Reference proteome</keyword>
<gene>
    <name evidence="5" type="ORF">FRACA_100028</name>
</gene>
<protein>
    <submittedName>
        <fullName evidence="5">Sphingosine/diacylglycerol kinase-like enzyme</fullName>
    </submittedName>
</protein>
<evidence type="ECO:0000313" key="6">
    <source>
        <dbReference type="Proteomes" id="UP000234331"/>
    </source>
</evidence>
<dbReference type="Gene3D" id="2.60.200.40">
    <property type="match status" value="1"/>
</dbReference>
<sequence length="403" mass="42444">MPDTTSTPDAPSRADPRPSPSDEVTHRPRGLSCFPDVRVFPGAARPVRADYGRDMRGLLVVNPVATTTTERVRDVLASALAADLALETVVTKGRGHGMELGARAVELGVDVVIALGGDGTVNEIVNGLLQNGPIPDGPAFAVVPGGSTNVFVRALGYSASPVEATGELLDALRAGRSRRISLGQAAWGEERRWFSFCFGVGLDARVVDRVERKRSRGRRNTPGLFLRAAAAQLSGRADRGAPTIELETTDAHTPGDPAAIGVTPGPESDPAGVRAQTEAPGGAAGEGAGDDERRIALGIVCNTRPWTYLDSRPVLACPDASFDTGLDLVALRRVRLSSVLRAGSQMLGDGEGPRGGNVVRHHDAATIRFRCADPLPIQMDGEYLGESPEILLSHHPHALRVIA</sequence>
<dbReference type="GO" id="GO:0005886">
    <property type="term" value="C:plasma membrane"/>
    <property type="evidence" value="ECO:0007669"/>
    <property type="project" value="TreeGrafter"/>
</dbReference>
<dbReference type="Proteomes" id="UP000234331">
    <property type="component" value="Unassembled WGS sequence"/>
</dbReference>